<evidence type="ECO:0000313" key="2">
    <source>
        <dbReference type="Proteomes" id="UP000829196"/>
    </source>
</evidence>
<accession>A0A8T3A006</accession>
<reference evidence="1" key="1">
    <citation type="journal article" date="2022" name="Front. Genet.">
        <title>Chromosome-Scale Assembly of the Dendrobium nobile Genome Provides Insights Into the Molecular Mechanism of the Biosynthesis of the Medicinal Active Ingredient of Dendrobium.</title>
        <authorList>
            <person name="Xu Q."/>
            <person name="Niu S.-C."/>
            <person name="Li K.-L."/>
            <person name="Zheng P.-J."/>
            <person name="Zhang X.-J."/>
            <person name="Jia Y."/>
            <person name="Liu Y."/>
            <person name="Niu Y.-X."/>
            <person name="Yu L.-H."/>
            <person name="Chen D.-F."/>
            <person name="Zhang G.-Q."/>
        </authorList>
    </citation>
    <scope>NUCLEOTIDE SEQUENCE</scope>
    <source>
        <tissue evidence="1">Leaf</tissue>
    </source>
</reference>
<name>A0A8T3A006_DENNO</name>
<organism evidence="1 2">
    <name type="scientific">Dendrobium nobile</name>
    <name type="common">Orchid</name>
    <dbReference type="NCBI Taxonomy" id="94219"/>
    <lineage>
        <taxon>Eukaryota</taxon>
        <taxon>Viridiplantae</taxon>
        <taxon>Streptophyta</taxon>
        <taxon>Embryophyta</taxon>
        <taxon>Tracheophyta</taxon>
        <taxon>Spermatophyta</taxon>
        <taxon>Magnoliopsida</taxon>
        <taxon>Liliopsida</taxon>
        <taxon>Asparagales</taxon>
        <taxon>Orchidaceae</taxon>
        <taxon>Epidendroideae</taxon>
        <taxon>Malaxideae</taxon>
        <taxon>Dendrobiinae</taxon>
        <taxon>Dendrobium</taxon>
    </lineage>
</organism>
<protein>
    <submittedName>
        <fullName evidence="1">Uncharacterized protein</fullName>
    </submittedName>
</protein>
<dbReference type="AlphaFoldDB" id="A0A8T3A006"/>
<gene>
    <name evidence="1" type="ORF">KFK09_029464</name>
</gene>
<evidence type="ECO:0000313" key="1">
    <source>
        <dbReference type="EMBL" id="KAI0485893.1"/>
    </source>
</evidence>
<sequence length="89" mass="9373">MIICRSYALPPVDEAATRPIDESPLMTSGKLESFDAESREIVLPGLNLLFDGSQLVPFDIGACLQARQPISLIAEAAAASASLQANTAL</sequence>
<dbReference type="OrthoDB" id="1728679at2759"/>
<keyword evidence="2" id="KW-1185">Reference proteome</keyword>
<proteinExistence type="predicted"/>
<dbReference type="EMBL" id="JAGYWB010000055">
    <property type="protein sequence ID" value="KAI0485893.1"/>
    <property type="molecule type" value="Genomic_DNA"/>
</dbReference>
<dbReference type="Proteomes" id="UP000829196">
    <property type="component" value="Unassembled WGS sequence"/>
</dbReference>
<comment type="caution">
    <text evidence="1">The sequence shown here is derived from an EMBL/GenBank/DDBJ whole genome shotgun (WGS) entry which is preliminary data.</text>
</comment>